<accession>A0ABT6GGD1</accession>
<gene>
    <name evidence="2" type="ORF">P7680_18000</name>
</gene>
<dbReference type="RefSeq" id="WP_147250767.1">
    <property type="nucleotide sequence ID" value="NZ_JARSBO010000009.1"/>
</dbReference>
<reference evidence="2 3" key="1">
    <citation type="submission" date="2023-03" db="EMBL/GenBank/DDBJ databases">
        <title>Strain FZY0004 represents a novel species in the genus Thalassospira isolated from seawater.</title>
        <authorList>
            <person name="Fu Z.-Y."/>
        </authorList>
    </citation>
    <scope>NUCLEOTIDE SEQUENCE [LARGE SCALE GENOMIC DNA]</scope>
    <source>
        <strain evidence="2 3">FZY0004</strain>
    </source>
</reference>
<evidence type="ECO:0000313" key="2">
    <source>
        <dbReference type="EMBL" id="MDG4720902.1"/>
    </source>
</evidence>
<sequence length="252" mass="27880">MNLTAKIALAIVLIFAAALGMTTMLNYMRLEQTLRTVLIQRIEVISNETRQDLSAAIDIGLRLENMENLNEILMRRLGMSDEISEISVRDCSGNLISSERSNAGHPISGEPVRTGDVVFTKSLALYDVSLQDSLGQCAGNLRLAADLSDINTRLDRVSSEMVRAAGIGMIAVFPILLLLLWLMNRRHRVFVSLNDDVKRAMAGQDAVANFQDKDLLTESEMEMVAMYRDIRANLRDEAAPGNPSTPSNETPR</sequence>
<evidence type="ECO:0000313" key="3">
    <source>
        <dbReference type="Proteomes" id="UP001529180"/>
    </source>
</evidence>
<feature type="transmembrane region" description="Helical" evidence="1">
    <location>
        <begin position="7"/>
        <end position="28"/>
    </location>
</feature>
<comment type="caution">
    <text evidence="2">The sequence shown here is derived from an EMBL/GenBank/DDBJ whole genome shotgun (WGS) entry which is preliminary data.</text>
</comment>
<organism evidence="2 3">
    <name type="scientific">Thalassospira aquimaris</name>
    <dbReference type="NCBI Taxonomy" id="3037796"/>
    <lineage>
        <taxon>Bacteria</taxon>
        <taxon>Pseudomonadati</taxon>
        <taxon>Pseudomonadota</taxon>
        <taxon>Alphaproteobacteria</taxon>
        <taxon>Rhodospirillales</taxon>
        <taxon>Thalassospiraceae</taxon>
        <taxon>Thalassospira</taxon>
    </lineage>
</organism>
<keyword evidence="1" id="KW-0812">Transmembrane</keyword>
<proteinExistence type="predicted"/>
<name>A0ABT6GGD1_9PROT</name>
<evidence type="ECO:0000256" key="1">
    <source>
        <dbReference type="SAM" id="Phobius"/>
    </source>
</evidence>
<dbReference type="EMBL" id="JARSBO010000009">
    <property type="protein sequence ID" value="MDG4720902.1"/>
    <property type="molecule type" value="Genomic_DNA"/>
</dbReference>
<keyword evidence="1" id="KW-0472">Membrane</keyword>
<keyword evidence="1" id="KW-1133">Transmembrane helix</keyword>
<keyword evidence="3" id="KW-1185">Reference proteome</keyword>
<protein>
    <recommendedName>
        <fullName evidence="4">HAMP domain-containing protein</fullName>
    </recommendedName>
</protein>
<feature type="transmembrane region" description="Helical" evidence="1">
    <location>
        <begin position="161"/>
        <end position="182"/>
    </location>
</feature>
<dbReference type="Proteomes" id="UP001529180">
    <property type="component" value="Unassembled WGS sequence"/>
</dbReference>
<evidence type="ECO:0008006" key="4">
    <source>
        <dbReference type="Google" id="ProtNLM"/>
    </source>
</evidence>